<dbReference type="Proteomes" id="UP001246372">
    <property type="component" value="Unassembled WGS sequence"/>
</dbReference>
<dbReference type="EMBL" id="JAVXZY010000016">
    <property type="protein sequence ID" value="MDT9002399.1"/>
    <property type="molecule type" value="Genomic_DNA"/>
</dbReference>
<keyword evidence="1" id="KW-0472">Membrane</keyword>
<feature type="transmembrane region" description="Helical" evidence="1">
    <location>
        <begin position="51"/>
        <end position="68"/>
    </location>
</feature>
<accession>A0ABU3PIW9</accession>
<comment type="caution">
    <text evidence="3">The sequence shown here is derived from an EMBL/GenBank/DDBJ whole genome shotgun (WGS) entry which is preliminary data.</text>
</comment>
<keyword evidence="4" id="KW-1185">Reference proteome</keyword>
<keyword evidence="1" id="KW-0812">Transmembrane</keyword>
<sequence>MSMLNQKSLTRALIISGLVLAQGVAMAGPHGGHGRWEPPRHHHHHHGGVGVGGLLLGLAVAVPLIALASQAERDRQPDVVYQPVYQPVPAPPPPVQWRSYEPVPAPVPSRADPIIYPRNGQGAWQTEADRQECNRWATTQQAAMQDSSVFNRAVAACMDGRGYTMR</sequence>
<name>A0ABU3PIW9_9BURK</name>
<keyword evidence="1" id="KW-1133">Transmembrane helix</keyword>
<proteinExistence type="predicted"/>
<evidence type="ECO:0008006" key="5">
    <source>
        <dbReference type="Google" id="ProtNLM"/>
    </source>
</evidence>
<evidence type="ECO:0000313" key="4">
    <source>
        <dbReference type="Proteomes" id="UP001246372"/>
    </source>
</evidence>
<organism evidence="3 4">
    <name type="scientific">Roseateles aquae</name>
    <dbReference type="NCBI Taxonomy" id="3077235"/>
    <lineage>
        <taxon>Bacteria</taxon>
        <taxon>Pseudomonadati</taxon>
        <taxon>Pseudomonadota</taxon>
        <taxon>Betaproteobacteria</taxon>
        <taxon>Burkholderiales</taxon>
        <taxon>Sphaerotilaceae</taxon>
        <taxon>Roseateles</taxon>
    </lineage>
</organism>
<feature type="signal peptide" evidence="2">
    <location>
        <begin position="1"/>
        <end position="27"/>
    </location>
</feature>
<gene>
    <name evidence="3" type="ORF">RQP53_24170</name>
</gene>
<feature type="chain" id="PRO_5045332047" description="Glycine zipper family protein" evidence="2">
    <location>
        <begin position="28"/>
        <end position="166"/>
    </location>
</feature>
<protein>
    <recommendedName>
        <fullName evidence="5">Glycine zipper family protein</fullName>
    </recommendedName>
</protein>
<evidence type="ECO:0000313" key="3">
    <source>
        <dbReference type="EMBL" id="MDT9002399.1"/>
    </source>
</evidence>
<evidence type="ECO:0000256" key="1">
    <source>
        <dbReference type="SAM" id="Phobius"/>
    </source>
</evidence>
<evidence type="ECO:0000256" key="2">
    <source>
        <dbReference type="SAM" id="SignalP"/>
    </source>
</evidence>
<dbReference type="RefSeq" id="WP_315653296.1">
    <property type="nucleotide sequence ID" value="NZ_JAVXZY010000016.1"/>
</dbReference>
<reference evidence="3" key="1">
    <citation type="submission" date="2023-09" db="EMBL/GenBank/DDBJ databases">
        <title>Paucibacter sp. APW11 Genome sequencing and assembly.</title>
        <authorList>
            <person name="Kim I."/>
        </authorList>
    </citation>
    <scope>NUCLEOTIDE SEQUENCE</scope>
    <source>
        <strain evidence="3">APW11</strain>
    </source>
</reference>
<keyword evidence="2" id="KW-0732">Signal</keyword>